<comment type="subcellular location">
    <subcellularLocation>
        <location evidence="1">Cell envelope</location>
    </subcellularLocation>
</comment>
<keyword evidence="5" id="KW-1185">Reference proteome</keyword>
<dbReference type="AlphaFoldDB" id="A0A2D0N4R7"/>
<evidence type="ECO:0000256" key="2">
    <source>
        <dbReference type="ARBA" id="ARBA00023054"/>
    </source>
</evidence>
<keyword evidence="2" id="KW-0175">Coiled coil</keyword>
<keyword evidence="3" id="KW-0812">Transmembrane</keyword>
<keyword evidence="3" id="KW-0472">Membrane</keyword>
<dbReference type="Gene3D" id="2.40.50.100">
    <property type="match status" value="1"/>
</dbReference>
<dbReference type="OrthoDB" id="9760528at2"/>
<sequence>MLNISKNSINPKVVTEHFQSFQQTSLSGSHRMFQRWLIGILITVILILFLPWTQNVQADGKVTTLRPSERPQVITTAIGGMIDTWYVQEGQLVKKGDTIVHITEVKTDYFDPDLVNRTQEQVFAKEGAIRAYNSKAVALDDQIRALHLEWQNKRGQLENKVRQMAFKITADSAAVVQSELDADIARQRLVRTQELYDAGIKSLTELEEKRLKVQETAAKVITNRNKLAESQNELANTKLALSTAEYEYHQKVAKAQSDRFATLSSLHEAEAGASKLRIQTANYAQRNNMYFITAPQDGYITQAIKAGLGEIVKEGDPILTIMPANYELAVEMYVQPMDLPLITTGQEVRFIFDGWPAFVFSGWPGQSFGTFSGNVVAIDNNISPNGSYRILVSPKLAQDSMEWPRALRPGSGARGIALLNDVPVWYEIWRQLNGFPPDFYARNKTEKEPKMKAPAKSIK</sequence>
<accession>A0A2D0N4R7</accession>
<reference evidence="4 5" key="1">
    <citation type="submission" date="2017-10" db="EMBL/GenBank/DDBJ databases">
        <title>The draft genome sequence of Lewinella nigricans NBRC 102662.</title>
        <authorList>
            <person name="Wang K."/>
        </authorList>
    </citation>
    <scope>NUCLEOTIDE SEQUENCE [LARGE SCALE GENOMIC DNA]</scope>
    <source>
        <strain evidence="4 5">NBRC 102662</strain>
    </source>
</reference>
<dbReference type="InterPro" id="IPR011053">
    <property type="entry name" value="Single_hybrid_motif"/>
</dbReference>
<evidence type="ECO:0000256" key="1">
    <source>
        <dbReference type="ARBA" id="ARBA00004196"/>
    </source>
</evidence>
<dbReference type="PANTHER" id="PTHR32347">
    <property type="entry name" value="EFFLUX SYSTEM COMPONENT YKNX-RELATED"/>
    <property type="match status" value="1"/>
</dbReference>
<dbReference type="GO" id="GO:0030313">
    <property type="term" value="C:cell envelope"/>
    <property type="evidence" value="ECO:0007669"/>
    <property type="project" value="UniProtKB-SubCell"/>
</dbReference>
<dbReference type="SUPFAM" id="SSF51230">
    <property type="entry name" value="Single hybrid motif"/>
    <property type="match status" value="1"/>
</dbReference>
<dbReference type="PANTHER" id="PTHR32347:SF23">
    <property type="entry name" value="BLL5650 PROTEIN"/>
    <property type="match status" value="1"/>
</dbReference>
<dbReference type="Proteomes" id="UP000223913">
    <property type="component" value="Unassembled WGS sequence"/>
</dbReference>
<evidence type="ECO:0000313" key="5">
    <source>
        <dbReference type="Proteomes" id="UP000223913"/>
    </source>
</evidence>
<name>A0A2D0N4R7_FLAN2</name>
<dbReference type="EMBL" id="PDUD01000034">
    <property type="protein sequence ID" value="PHN03149.1"/>
    <property type="molecule type" value="Genomic_DNA"/>
</dbReference>
<dbReference type="InterPro" id="IPR050465">
    <property type="entry name" value="UPF0194_transport"/>
</dbReference>
<keyword evidence="3" id="KW-1133">Transmembrane helix</keyword>
<evidence type="ECO:0000256" key="3">
    <source>
        <dbReference type="SAM" id="Phobius"/>
    </source>
</evidence>
<feature type="transmembrane region" description="Helical" evidence="3">
    <location>
        <begin position="36"/>
        <end position="53"/>
    </location>
</feature>
<organism evidence="4 5">
    <name type="scientific">Flavilitoribacter nigricans (strain ATCC 23147 / DSM 23189 / NBRC 102662 / NCIMB 1420 / SS-2)</name>
    <name type="common">Lewinella nigricans</name>
    <dbReference type="NCBI Taxonomy" id="1122177"/>
    <lineage>
        <taxon>Bacteria</taxon>
        <taxon>Pseudomonadati</taxon>
        <taxon>Bacteroidota</taxon>
        <taxon>Saprospiria</taxon>
        <taxon>Saprospirales</taxon>
        <taxon>Lewinellaceae</taxon>
        <taxon>Flavilitoribacter</taxon>
    </lineage>
</organism>
<proteinExistence type="predicted"/>
<comment type="caution">
    <text evidence="4">The sequence shown here is derived from an EMBL/GenBank/DDBJ whole genome shotgun (WGS) entry which is preliminary data.</text>
</comment>
<protein>
    <submittedName>
        <fullName evidence="4">Biotin attachment protein</fullName>
    </submittedName>
</protein>
<evidence type="ECO:0000313" key="4">
    <source>
        <dbReference type="EMBL" id="PHN03149.1"/>
    </source>
</evidence>
<dbReference type="RefSeq" id="WP_099153589.1">
    <property type="nucleotide sequence ID" value="NZ_PDUD01000034.1"/>
</dbReference>
<gene>
    <name evidence="4" type="ORF">CRP01_29155</name>
</gene>